<gene>
    <name evidence="2" type="ORF">I308_103941</name>
</gene>
<evidence type="ECO:0000256" key="1">
    <source>
        <dbReference type="SAM" id="MobiDB-lite"/>
    </source>
</evidence>
<dbReference type="GeneID" id="91990797"/>
<protein>
    <submittedName>
        <fullName evidence="2">Uncharacterized protein</fullName>
    </submittedName>
</protein>
<dbReference type="EMBL" id="ATAM02000006">
    <property type="protein sequence ID" value="KAL0247863.1"/>
    <property type="molecule type" value="Genomic_DNA"/>
</dbReference>
<dbReference type="Proteomes" id="UP000054399">
    <property type="component" value="Unassembled WGS sequence"/>
</dbReference>
<sequence length="79" mass="8809">MEKEQNAIWNGYNVWSPTTRVQDGGSVNESDPAVQSQRFPINQSPDSSFPFTIHRESITKPTKPTFTSPHIHIDTPGGI</sequence>
<feature type="compositionally biased region" description="Polar residues" evidence="1">
    <location>
        <begin position="59"/>
        <end position="68"/>
    </location>
</feature>
<accession>A0ABR3BT60</accession>
<organism evidence="2 3">
    <name type="scientific">Cryptococcus tetragattii IND107</name>
    <dbReference type="NCBI Taxonomy" id="1296105"/>
    <lineage>
        <taxon>Eukaryota</taxon>
        <taxon>Fungi</taxon>
        <taxon>Dikarya</taxon>
        <taxon>Basidiomycota</taxon>
        <taxon>Agaricomycotina</taxon>
        <taxon>Tremellomycetes</taxon>
        <taxon>Tremellales</taxon>
        <taxon>Cryptococcaceae</taxon>
        <taxon>Cryptococcus</taxon>
        <taxon>Cryptococcus gattii species complex</taxon>
    </lineage>
</organism>
<comment type="caution">
    <text evidence="2">The sequence shown here is derived from an EMBL/GenBank/DDBJ whole genome shotgun (WGS) entry which is preliminary data.</text>
</comment>
<reference evidence="3" key="1">
    <citation type="submission" date="2015-01" db="EMBL/GenBank/DDBJ databases">
        <title>The Genome Sequence of Cryptococcus gattii MMRL2647.</title>
        <authorList>
            <consortium name="The Broad Institute Genomics Platform"/>
            <person name="Cuomo C."/>
            <person name="Litvintseva A."/>
            <person name="Chen Y."/>
            <person name="Heitman J."/>
            <person name="Sun S."/>
            <person name="Springer D."/>
            <person name="Dromer F."/>
            <person name="Young S."/>
            <person name="Zeng Q."/>
            <person name="Gargeya S."/>
            <person name="Abouelleil A."/>
            <person name="Alvarado L."/>
            <person name="Chapman S.B."/>
            <person name="Gainer-Dewar J."/>
            <person name="Goldberg J."/>
            <person name="Griggs A."/>
            <person name="Gujja S."/>
            <person name="Hansen M."/>
            <person name="Howarth C."/>
            <person name="Imamovic A."/>
            <person name="Larimer J."/>
            <person name="Murphy C."/>
            <person name="Naylor J."/>
            <person name="Pearson M."/>
            <person name="Priest M."/>
            <person name="Roberts A."/>
            <person name="Saif S."/>
            <person name="Shea T."/>
            <person name="Sykes S."/>
            <person name="Wortman J."/>
            <person name="Nusbaum C."/>
            <person name="Birren B."/>
        </authorList>
    </citation>
    <scope>NUCLEOTIDE SEQUENCE [LARGE SCALE GENOMIC DNA]</scope>
    <source>
        <strain evidence="3">IND107</strain>
    </source>
</reference>
<evidence type="ECO:0000313" key="3">
    <source>
        <dbReference type="Proteomes" id="UP000054399"/>
    </source>
</evidence>
<reference evidence="2 3" key="2">
    <citation type="submission" date="2024-01" db="EMBL/GenBank/DDBJ databases">
        <title>Comparative genomics of Cryptococcus and Kwoniella reveals pathogenesis evolution and contrasting modes of karyotype evolution via chromosome fusion or intercentromeric recombination.</title>
        <authorList>
            <person name="Coelho M.A."/>
            <person name="David-Palma M."/>
            <person name="Shea T."/>
            <person name="Bowers K."/>
            <person name="Mcginley-Smith S."/>
            <person name="Mohammad A.W."/>
            <person name="Gnirke A."/>
            <person name="Yurkov A.M."/>
            <person name="Nowrousian M."/>
            <person name="Sun S."/>
            <person name="Cuomo C.A."/>
            <person name="Heitman J."/>
        </authorList>
    </citation>
    <scope>NUCLEOTIDE SEQUENCE [LARGE SCALE GENOMIC DNA]</scope>
    <source>
        <strain evidence="2 3">IND107</strain>
    </source>
</reference>
<proteinExistence type="predicted"/>
<dbReference type="RefSeq" id="XP_066613824.1">
    <property type="nucleotide sequence ID" value="XM_066758422.1"/>
</dbReference>
<keyword evidence="3" id="KW-1185">Reference proteome</keyword>
<evidence type="ECO:0000313" key="2">
    <source>
        <dbReference type="EMBL" id="KAL0247863.1"/>
    </source>
</evidence>
<name>A0ABR3BT60_9TREE</name>
<feature type="region of interest" description="Disordered" evidence="1">
    <location>
        <begin position="59"/>
        <end position="79"/>
    </location>
</feature>